<dbReference type="GO" id="GO:0006355">
    <property type="term" value="P:regulation of DNA-templated transcription"/>
    <property type="evidence" value="ECO:0007669"/>
    <property type="project" value="InterPro"/>
</dbReference>
<dbReference type="InterPro" id="IPR025944">
    <property type="entry name" value="Sigma_54_int_dom_CS"/>
</dbReference>
<dbReference type="Pfam" id="PF02954">
    <property type="entry name" value="HTH_8"/>
    <property type="match status" value="1"/>
</dbReference>
<evidence type="ECO:0000256" key="5">
    <source>
        <dbReference type="PROSITE-ProRule" id="PRU00169"/>
    </source>
</evidence>
<dbReference type="PROSITE" id="PS00688">
    <property type="entry name" value="SIGMA54_INTERACT_3"/>
    <property type="match status" value="1"/>
</dbReference>
<dbReference type="InterPro" id="IPR025662">
    <property type="entry name" value="Sigma_54_int_dom_ATP-bd_1"/>
</dbReference>
<dbReference type="OrthoDB" id="9814761at2"/>
<dbReference type="PANTHER" id="PTHR32071">
    <property type="entry name" value="TRANSCRIPTIONAL REGULATORY PROTEIN"/>
    <property type="match status" value="1"/>
</dbReference>
<dbReference type="Gene3D" id="1.10.10.60">
    <property type="entry name" value="Homeodomain-like"/>
    <property type="match status" value="1"/>
</dbReference>
<evidence type="ECO:0000256" key="3">
    <source>
        <dbReference type="ARBA" id="ARBA00023015"/>
    </source>
</evidence>
<feature type="domain" description="Response regulatory" evidence="7">
    <location>
        <begin position="3"/>
        <end position="117"/>
    </location>
</feature>
<dbReference type="GO" id="GO:0005524">
    <property type="term" value="F:ATP binding"/>
    <property type="evidence" value="ECO:0007669"/>
    <property type="project" value="UniProtKB-KW"/>
</dbReference>
<dbReference type="InterPro" id="IPR009057">
    <property type="entry name" value="Homeodomain-like_sf"/>
</dbReference>
<keyword evidence="5" id="KW-0597">Phosphoprotein</keyword>
<dbReference type="Pfam" id="PF00158">
    <property type="entry name" value="Sigma54_activat"/>
    <property type="match status" value="1"/>
</dbReference>
<evidence type="ECO:0000256" key="4">
    <source>
        <dbReference type="ARBA" id="ARBA00023163"/>
    </source>
</evidence>
<feature type="modified residue" description="4-aspartylphosphate" evidence="5">
    <location>
        <position position="52"/>
    </location>
</feature>
<dbReference type="SUPFAM" id="SSF52172">
    <property type="entry name" value="CheY-like"/>
    <property type="match status" value="1"/>
</dbReference>
<dbReference type="PROSITE" id="PS50110">
    <property type="entry name" value="RESPONSE_REGULATORY"/>
    <property type="match status" value="1"/>
</dbReference>
<dbReference type="SUPFAM" id="SSF46689">
    <property type="entry name" value="Homeodomain-like"/>
    <property type="match status" value="1"/>
</dbReference>
<dbReference type="InterPro" id="IPR003593">
    <property type="entry name" value="AAA+_ATPase"/>
</dbReference>
<dbReference type="InterPro" id="IPR001789">
    <property type="entry name" value="Sig_transdc_resp-reg_receiver"/>
</dbReference>
<keyword evidence="3" id="KW-0805">Transcription regulation</keyword>
<dbReference type="STRING" id="43775.SAMN04489760_12037"/>
<evidence type="ECO:0000256" key="2">
    <source>
        <dbReference type="ARBA" id="ARBA00022840"/>
    </source>
</evidence>
<dbReference type="PROSITE" id="PS50045">
    <property type="entry name" value="SIGMA54_INTERACT_4"/>
    <property type="match status" value="1"/>
</dbReference>
<organism evidence="8 9">
    <name type="scientific">Syntrophus gentianae</name>
    <dbReference type="NCBI Taxonomy" id="43775"/>
    <lineage>
        <taxon>Bacteria</taxon>
        <taxon>Pseudomonadati</taxon>
        <taxon>Thermodesulfobacteriota</taxon>
        <taxon>Syntrophia</taxon>
        <taxon>Syntrophales</taxon>
        <taxon>Syntrophaceae</taxon>
        <taxon>Syntrophus</taxon>
    </lineage>
</organism>
<dbReference type="SUPFAM" id="SSF52540">
    <property type="entry name" value="P-loop containing nucleoside triphosphate hydrolases"/>
    <property type="match status" value="1"/>
</dbReference>
<dbReference type="CDD" id="cd00009">
    <property type="entry name" value="AAA"/>
    <property type="match status" value="1"/>
</dbReference>
<keyword evidence="9" id="KW-1185">Reference proteome</keyword>
<keyword evidence="2" id="KW-0067">ATP-binding</keyword>
<accession>A0A1H7Z753</accession>
<dbReference type="Proteomes" id="UP000198744">
    <property type="component" value="Unassembled WGS sequence"/>
</dbReference>
<sequence length="479" mass="54158">MSGILVIDGDRSALETVKLFLVKEGYETYTASTGTDGLNLCVQKSPDLVVLDVSLSDVDGFTVLEELLEEKEQIKVIAMMAYPDMEKIIRVMKMGAFDYIHKSVDLNELFSAIRKALNTLELDRRTDRLPRENLPEFKKGDIIGAGREMREIFKMVGVISQSRTTVLIEGESGTGKELIAKVIHSHTSPNEPFIAVNCSAIVETLLESELFGHEKGSFTSAFNRQLGKFELARYGTLFLDEISEMSINLQAKLLRVLQEMEFERVGGKDKVQVHARVIAATNKDLKTLVREGHFRSDLYYRLNIVSIKMPPLRDRSEDLPRLVSFLITKINRELRRQIVGVSEEVMGAFLSNDWPGNVRELENLLVRAGVMAKGRILERGDFPELFKKPVVSETGNVSRLEEWGKSGELLTLDDVEEQHIRKILKLERGKNKGELCDILGISRPTFERKLDKYGISFERDGFERSPEEEKLTVEGKTGS</sequence>
<feature type="domain" description="Sigma-54 factor interaction" evidence="6">
    <location>
        <begin position="142"/>
        <end position="370"/>
    </location>
</feature>
<dbReference type="SMART" id="SM00382">
    <property type="entry name" value="AAA"/>
    <property type="match status" value="1"/>
</dbReference>
<evidence type="ECO:0000259" key="7">
    <source>
        <dbReference type="PROSITE" id="PS50110"/>
    </source>
</evidence>
<keyword evidence="4" id="KW-0804">Transcription</keyword>
<evidence type="ECO:0000313" key="8">
    <source>
        <dbReference type="EMBL" id="SEM53398.1"/>
    </source>
</evidence>
<dbReference type="PROSITE" id="PS00675">
    <property type="entry name" value="SIGMA54_INTERACT_1"/>
    <property type="match status" value="1"/>
</dbReference>
<gene>
    <name evidence="8" type="ORF">SAMN04489760_12037</name>
</gene>
<dbReference type="EMBL" id="FOBS01000020">
    <property type="protein sequence ID" value="SEM53398.1"/>
    <property type="molecule type" value="Genomic_DNA"/>
</dbReference>
<dbReference type="Pfam" id="PF00072">
    <property type="entry name" value="Response_reg"/>
    <property type="match status" value="1"/>
</dbReference>
<dbReference type="CDD" id="cd00156">
    <property type="entry name" value="REC"/>
    <property type="match status" value="1"/>
</dbReference>
<dbReference type="InterPro" id="IPR058031">
    <property type="entry name" value="AAA_lid_NorR"/>
</dbReference>
<dbReference type="FunFam" id="3.40.50.300:FF:000006">
    <property type="entry name" value="DNA-binding transcriptional regulator NtrC"/>
    <property type="match status" value="1"/>
</dbReference>
<dbReference type="Gene3D" id="3.40.50.2300">
    <property type="match status" value="1"/>
</dbReference>
<dbReference type="Pfam" id="PF25601">
    <property type="entry name" value="AAA_lid_14"/>
    <property type="match status" value="1"/>
</dbReference>
<evidence type="ECO:0000313" key="9">
    <source>
        <dbReference type="Proteomes" id="UP000198744"/>
    </source>
</evidence>
<name>A0A1H7Z753_9BACT</name>
<evidence type="ECO:0000256" key="1">
    <source>
        <dbReference type="ARBA" id="ARBA00022741"/>
    </source>
</evidence>
<protein>
    <submittedName>
        <fullName evidence="8">Two-component system, NtrC family, response regulator AtoC</fullName>
    </submittedName>
</protein>
<dbReference type="InterPro" id="IPR002197">
    <property type="entry name" value="HTH_Fis"/>
</dbReference>
<dbReference type="InterPro" id="IPR027417">
    <property type="entry name" value="P-loop_NTPase"/>
</dbReference>
<dbReference type="InterPro" id="IPR002078">
    <property type="entry name" value="Sigma_54_int"/>
</dbReference>
<dbReference type="AlphaFoldDB" id="A0A1H7Z753"/>
<reference evidence="8 9" key="1">
    <citation type="submission" date="2016-10" db="EMBL/GenBank/DDBJ databases">
        <authorList>
            <person name="de Groot N.N."/>
        </authorList>
    </citation>
    <scope>NUCLEOTIDE SEQUENCE [LARGE SCALE GENOMIC DNA]</scope>
    <source>
        <strain evidence="8 9">DSM 8423</strain>
    </source>
</reference>
<proteinExistence type="predicted"/>
<dbReference type="RefSeq" id="WP_093884071.1">
    <property type="nucleotide sequence ID" value="NZ_FOBS01000020.1"/>
</dbReference>
<dbReference type="InterPro" id="IPR011006">
    <property type="entry name" value="CheY-like_superfamily"/>
</dbReference>
<dbReference type="Gene3D" id="1.10.8.60">
    <property type="match status" value="1"/>
</dbReference>
<dbReference type="GO" id="GO:0000160">
    <property type="term" value="P:phosphorelay signal transduction system"/>
    <property type="evidence" value="ECO:0007669"/>
    <property type="project" value="InterPro"/>
</dbReference>
<dbReference type="GO" id="GO:0043565">
    <property type="term" value="F:sequence-specific DNA binding"/>
    <property type="evidence" value="ECO:0007669"/>
    <property type="project" value="InterPro"/>
</dbReference>
<dbReference type="SMART" id="SM00448">
    <property type="entry name" value="REC"/>
    <property type="match status" value="1"/>
</dbReference>
<dbReference type="Gene3D" id="3.40.50.300">
    <property type="entry name" value="P-loop containing nucleotide triphosphate hydrolases"/>
    <property type="match status" value="1"/>
</dbReference>
<keyword evidence="1" id="KW-0547">Nucleotide-binding</keyword>
<evidence type="ECO:0000259" key="6">
    <source>
        <dbReference type="PROSITE" id="PS50045"/>
    </source>
</evidence>